<reference evidence="1 2" key="1">
    <citation type="submission" date="2018-11" db="EMBL/GenBank/DDBJ databases">
        <title>Complete genome sequence of Paenibacillus baekrokdamisoli strain KCTC 33723.</title>
        <authorList>
            <person name="Kang S.W."/>
            <person name="Lee K.C."/>
            <person name="Kim K.K."/>
            <person name="Kim J.S."/>
            <person name="Kim D.S."/>
            <person name="Ko S.H."/>
            <person name="Yang S.H."/>
            <person name="Lee J.S."/>
        </authorList>
    </citation>
    <scope>NUCLEOTIDE SEQUENCE [LARGE SCALE GENOMIC DNA]</scope>
    <source>
        <strain evidence="1 2">KCTC 33723</strain>
    </source>
</reference>
<protein>
    <submittedName>
        <fullName evidence="1">Uncharacterized protein</fullName>
    </submittedName>
</protein>
<proteinExistence type="predicted"/>
<dbReference type="EMBL" id="AP019308">
    <property type="protein sequence ID" value="BBH20201.1"/>
    <property type="molecule type" value="Genomic_DNA"/>
</dbReference>
<dbReference type="Pfam" id="PF16403">
    <property type="entry name" value="Bact_surface_Ig-like"/>
    <property type="match status" value="1"/>
</dbReference>
<evidence type="ECO:0000313" key="1">
    <source>
        <dbReference type="EMBL" id="BBH20201.1"/>
    </source>
</evidence>
<dbReference type="Gene3D" id="2.60.40.10">
    <property type="entry name" value="Immunoglobulins"/>
    <property type="match status" value="1"/>
</dbReference>
<dbReference type="KEGG" id="pbk:Back11_15460"/>
<organism evidence="1 2">
    <name type="scientific">Paenibacillus baekrokdamisoli</name>
    <dbReference type="NCBI Taxonomy" id="1712516"/>
    <lineage>
        <taxon>Bacteria</taxon>
        <taxon>Bacillati</taxon>
        <taxon>Bacillota</taxon>
        <taxon>Bacilli</taxon>
        <taxon>Bacillales</taxon>
        <taxon>Paenibacillaceae</taxon>
        <taxon>Paenibacillus</taxon>
    </lineage>
</organism>
<dbReference type="InterPro" id="IPR011050">
    <property type="entry name" value="Pectin_lyase_fold/virulence"/>
</dbReference>
<accession>A0A3G9J305</accession>
<dbReference type="SUPFAM" id="SSF51126">
    <property type="entry name" value="Pectin lyase-like"/>
    <property type="match status" value="1"/>
</dbReference>
<gene>
    <name evidence="1" type="ORF">Back11_15460</name>
</gene>
<dbReference type="InterPro" id="IPR032179">
    <property type="entry name" value="Cry22Aa_Ig-like"/>
</dbReference>
<dbReference type="RefSeq" id="WP_164522717.1">
    <property type="nucleotide sequence ID" value="NZ_AP019308.1"/>
</dbReference>
<dbReference type="InterPro" id="IPR013783">
    <property type="entry name" value="Ig-like_fold"/>
</dbReference>
<dbReference type="SMART" id="SM00710">
    <property type="entry name" value="PbH1"/>
    <property type="match status" value="7"/>
</dbReference>
<dbReference type="AlphaFoldDB" id="A0A3G9J305"/>
<keyword evidence="2" id="KW-1185">Reference proteome</keyword>
<sequence length="999" mass="109200">MSKKMKTVFLVWLVAIMAAGALPGATVHAAPPQTYYVSNSAGNDANSGISTAAPWKTLAKVSSVTFNPGDTVLLNRGDTWTGETLYLKGNGSSTDWITLSAYGTGNRPVISPYASQAAIPAPDPSSVANNGLLYAIKLDNTAGWKITGLEIANSRSGIVYVNGAEGERDGLWVEDCYIHDITNWPLTPYPAAENRVPELVMMPYSVGIFTFQNSGERLQNVTIKNCIFERTDAPLEIRHADHVNVDSIKATDSYREGVIFTGINYDHPGQPTGIFKNSQILRTGSHGMVWGTAGLALNAVHQFTIDNVEVGFTVSPNSPDGVGVDYEGLNKDVTVQNSYIHDNEDEAVMYYRNPQWAGNIDNVNTSLINNVFENNGIKDDGVHAALLVHQYNANNGGTISGNTIVKAYRNQPLNMIIEKDPQKTEAWPDNYHIYGNIVKLLNGNTIHSASTEFGSVQGGNQWHYRQFDGSAYTDLQWDSAQNRWKGSASPLFIDEDRQSAAFGIDSVRQWVSPSNGKIRITGTATNTASTFDHGVEASIMKNDTLLWGPYPLTDLRGLRHDIELDVASGDRIQFVLHAKGSPVSTDTSWHPMIEEVIHPSEPGEEDEELATYTASANYSGTQGVNQWYYQQYNGAAYTDMAWNSGYGLWEGTATFLYVGDNWQHPSGPMDSVRTWEAPEDGTVKISGTAKKRDSASGDGVKVSIWKNGELLWNEHVTDFIGSTHELETVVQAGDRIYFRLNCNLDPSYDLTLWDPTISYSVNLNKPPAITLAGNNPMFVEAGAPYVEPGYHAADQHGLDLTNQVKVTGYVNENKIGTYNLFYNVADQNHKVAKTVTRTVHVQDTTPPAITVSVPSDVSYGDEEYLLPQFTVSDNGSGVDDAKTTLLLDGQPVQKGTSIPLYTLPIGPHTLIVTAYDLAGNRGSVSVSFRTTTSVKSLKALVATFARNGWIDNQGISNSLIKKLDHGNLQGFIQELQAQRGKHVTTEAANYLLRDAQALK</sequence>
<name>A0A3G9J305_9BACL</name>
<dbReference type="Proteomes" id="UP000275368">
    <property type="component" value="Chromosome"/>
</dbReference>
<evidence type="ECO:0000313" key="2">
    <source>
        <dbReference type="Proteomes" id="UP000275368"/>
    </source>
</evidence>
<dbReference type="InterPro" id="IPR006626">
    <property type="entry name" value="PbH1"/>
</dbReference>